<dbReference type="Gene3D" id="2.130.10.10">
    <property type="entry name" value="YVTN repeat-like/Quinoprotein amine dehydrogenase"/>
    <property type="match status" value="1"/>
</dbReference>
<dbReference type="InterPro" id="IPR036322">
    <property type="entry name" value="WD40_repeat_dom_sf"/>
</dbReference>
<dbReference type="SUPFAM" id="SSF50978">
    <property type="entry name" value="WD40 repeat-like"/>
    <property type="match status" value="1"/>
</dbReference>
<feature type="region of interest" description="Disordered" evidence="1">
    <location>
        <begin position="238"/>
        <end position="272"/>
    </location>
</feature>
<dbReference type="InterPro" id="IPR042505">
    <property type="entry name" value="DYNC2I1"/>
</dbReference>
<feature type="region of interest" description="Disordered" evidence="1">
    <location>
        <begin position="1"/>
        <end position="134"/>
    </location>
</feature>
<organism evidence="2">
    <name type="scientific">Albugo laibachii Nc14</name>
    <dbReference type="NCBI Taxonomy" id="890382"/>
    <lineage>
        <taxon>Eukaryota</taxon>
        <taxon>Sar</taxon>
        <taxon>Stramenopiles</taxon>
        <taxon>Oomycota</taxon>
        <taxon>Peronosporomycetes</taxon>
        <taxon>Albuginales</taxon>
        <taxon>Albuginaceae</taxon>
        <taxon>Albugo</taxon>
    </lineage>
</organism>
<name>F0WIC2_9STRA</name>
<dbReference type="GO" id="GO:0042073">
    <property type="term" value="P:intraciliary transport"/>
    <property type="evidence" value="ECO:0007669"/>
    <property type="project" value="InterPro"/>
</dbReference>
<feature type="compositionally biased region" description="Polar residues" evidence="1">
    <location>
        <begin position="259"/>
        <end position="270"/>
    </location>
</feature>
<accession>F0WIC2</accession>
<protein>
    <submittedName>
        <fullName evidence="2">Uncharacterized protein AlNc14C109G6323</fullName>
    </submittedName>
</protein>
<dbReference type="GO" id="GO:0045503">
    <property type="term" value="F:dynein light chain binding"/>
    <property type="evidence" value="ECO:0007669"/>
    <property type="project" value="InterPro"/>
</dbReference>
<dbReference type="HOGENOM" id="CLU_322020_0_0_1"/>
<feature type="compositionally biased region" description="Basic and acidic residues" evidence="1">
    <location>
        <begin position="1"/>
        <end position="19"/>
    </location>
</feature>
<dbReference type="EMBL" id="FR824154">
    <property type="protein sequence ID" value="CCA21003.1"/>
    <property type="molecule type" value="Genomic_DNA"/>
</dbReference>
<evidence type="ECO:0000256" key="1">
    <source>
        <dbReference type="SAM" id="MobiDB-lite"/>
    </source>
</evidence>
<dbReference type="AlphaFoldDB" id="F0WIC2"/>
<gene>
    <name evidence="2" type="primary">AlNc14C109G6323</name>
    <name evidence="2" type="ORF">ALNC14_071460</name>
</gene>
<feature type="compositionally biased region" description="Polar residues" evidence="1">
    <location>
        <begin position="87"/>
        <end position="96"/>
    </location>
</feature>
<evidence type="ECO:0000313" key="2">
    <source>
        <dbReference type="EMBL" id="CCA21003.1"/>
    </source>
</evidence>
<dbReference type="GO" id="GO:0005868">
    <property type="term" value="C:cytoplasmic dynein complex"/>
    <property type="evidence" value="ECO:0007669"/>
    <property type="project" value="InterPro"/>
</dbReference>
<dbReference type="InterPro" id="IPR015943">
    <property type="entry name" value="WD40/YVTN_repeat-like_dom_sf"/>
</dbReference>
<dbReference type="PANTHER" id="PTHR16022">
    <property type="entry name" value="WD REPEAT DOMAIN 60"/>
    <property type="match status" value="1"/>
</dbReference>
<reference evidence="2" key="2">
    <citation type="submission" date="2011-02" db="EMBL/GenBank/DDBJ databases">
        <authorList>
            <person name="MacLean D."/>
        </authorList>
    </citation>
    <scope>NUCLEOTIDE SEQUENCE</scope>
</reference>
<dbReference type="GO" id="GO:0005929">
    <property type="term" value="C:cilium"/>
    <property type="evidence" value="ECO:0007669"/>
    <property type="project" value="GOC"/>
</dbReference>
<dbReference type="GO" id="GO:0045504">
    <property type="term" value="F:dynein heavy chain binding"/>
    <property type="evidence" value="ECO:0007669"/>
    <property type="project" value="InterPro"/>
</dbReference>
<proteinExistence type="predicted"/>
<reference evidence="2" key="1">
    <citation type="journal article" date="2011" name="PLoS Biol.">
        <title>Gene gain and loss during evolution of obligate parasitism in the white rust pathogen of Arabidopsis thaliana.</title>
        <authorList>
            <person name="Kemen E."/>
            <person name="Gardiner A."/>
            <person name="Schultz-Larsen T."/>
            <person name="Kemen A.C."/>
            <person name="Balmuth A.L."/>
            <person name="Robert-Seilaniantz A."/>
            <person name="Bailey K."/>
            <person name="Holub E."/>
            <person name="Studholme D.J."/>
            <person name="Maclean D."/>
            <person name="Jones J.D."/>
        </authorList>
    </citation>
    <scope>NUCLEOTIDE SEQUENCE</scope>
</reference>
<sequence>MSESKHSAEFVDGARAKEAKKSKKAGVSSSTSAVSLDPGVELGKCSQIPRLLIPEAKSSARSSDRPSKSRTAAKKQQPVDKGVFQNDLHSSRSQQIDLIAESRTDVAAAQDHAQTARREAKKKRPKETEKEIYERDNDVVKQLLVEGIPPEEKIRREKRRQTQLDALNANAEECQEEDDYEDEDFEKYDDENTHPTIKNAPGTSMRTLRRLDDEVGPVINLRTIKRALEVESNELLSKTSVETNDPESIKTSNAREKSLPSTESDGSAVQSLEELKRSLDPRARRIRALLSKLTLENETFYMFNQAPTKDHDRYMNSLRRGKIRQAFVQCNDGAKGVGVQTKGSTLKHQSMNFPDDIGMETGNSSELKELLPGRRRHDDTNDENGTLDGLSTVGALFSRKFMDFVNQAAFTCELIFDFKLLLNVEAPETGNKESLKSLGIEVPPNLFESRIFPSKNASPLLHDLNRLLEDRELTWLIFSSGLTNHLLSCYGLQVCEDDNDPSQWKRKSITCIWHVAAMEHPQYVLQCEDRIQIAVFGPFLKEPLVIGGTSDGSLHLWDLRECNLHSKEVPFTDPVLPTHSTCDSRSVYHSSAIVDIQNVQSQASKSLTLLDFSCHIGTLDDRGILILWSLIEFHNENKPEGFLNLVMNQKIDTQEIYNNLISRQCKTMSGNQKHYGKHLWAEDMSQSHHGIGPIASVLRFLPSDSSQYLLGTTTGRIIHGNRYESQHASRNQRNQLCCIYLRGTISSRRIGVDTIQLPACVSIEFNPFLEDYFLAGYEDGVISIFRAGNSTSLCVWDGFSCGLSAVCTLEWSVQRPSVFLCSLACGTIQLWDLLLSTHAPVLCQDTTGGERTLSDTSEGFKITSSRRFTNGRRICVAYPTRKSNDAPHHFEVRELHSSLSRGAHSEEIEFLKHIFASFV</sequence>
<dbReference type="PANTHER" id="PTHR16022:SF0">
    <property type="entry name" value="CYTOPLASMIC DYNEIN 2 INTERMEDIATE CHAIN 1"/>
    <property type="match status" value="1"/>
</dbReference>